<name>A0ABV2SH49_9GAMM</name>
<comment type="function">
    <text evidence="1">Removes C-terminal D-alanyl residues from sugar-peptide cell wall precursors.</text>
</comment>
<dbReference type="Gene3D" id="2.60.410.10">
    <property type="entry name" value="D-Ala-D-Ala carboxypeptidase, C-terminal domain"/>
    <property type="match status" value="1"/>
</dbReference>
<dbReference type="SUPFAM" id="SSF69189">
    <property type="entry name" value="Penicillin-binding protein associated domain"/>
    <property type="match status" value="1"/>
</dbReference>
<dbReference type="InterPro" id="IPR015956">
    <property type="entry name" value="Peniciliin-bd_prot_C_sf"/>
</dbReference>
<dbReference type="EMBL" id="JBEWTB010000002">
    <property type="protein sequence ID" value="MET4757104.1"/>
    <property type="molecule type" value="Genomic_DNA"/>
</dbReference>
<dbReference type="SMART" id="SM00936">
    <property type="entry name" value="PBP5_C"/>
    <property type="match status" value="1"/>
</dbReference>
<keyword evidence="3" id="KW-0645">Protease</keyword>
<dbReference type="Gene3D" id="3.40.710.10">
    <property type="entry name" value="DD-peptidase/beta-lactamase superfamily"/>
    <property type="match status" value="1"/>
</dbReference>
<dbReference type="Proteomes" id="UP001549366">
    <property type="component" value="Unassembled WGS sequence"/>
</dbReference>
<dbReference type="RefSeq" id="WP_354007281.1">
    <property type="nucleotide sequence ID" value="NZ_JBEWTA010000001.1"/>
</dbReference>
<comment type="caution">
    <text evidence="3">The sequence shown here is derived from an EMBL/GenBank/DDBJ whole genome shotgun (WGS) entry which is preliminary data.</text>
</comment>
<dbReference type="InterPro" id="IPR001967">
    <property type="entry name" value="Peptidase_S11_N"/>
</dbReference>
<accession>A0ABV2SH49</accession>
<dbReference type="GO" id="GO:0004180">
    <property type="term" value="F:carboxypeptidase activity"/>
    <property type="evidence" value="ECO:0007669"/>
    <property type="project" value="UniProtKB-KW"/>
</dbReference>
<evidence type="ECO:0000256" key="1">
    <source>
        <dbReference type="ARBA" id="ARBA00003217"/>
    </source>
</evidence>
<sequence>MIPDAPAINAKGYVLMDYESGEIIASSNPDEELAPASLTKMMTAYVIGQEINNGRLAFDDTVTIRQTAWPRNFPDSSKMFIEPSDEISVANLSRGIMVQSGKFCGSGRYAPDFCGDGYAKPAGTSGRKPQTADLWFRFFESTEQVKIGEALMTEKLWMGKDDMVELTVAEDIFTVLPRGAAKKLDVEYSVETPIKAPIEAGQALGTVSLDTG</sequence>
<organism evidence="3 4">
    <name type="scientific">Endozoicomonas lisbonensis</name>
    <dbReference type="NCBI Taxonomy" id="3120522"/>
    <lineage>
        <taxon>Bacteria</taxon>
        <taxon>Pseudomonadati</taxon>
        <taxon>Pseudomonadota</taxon>
        <taxon>Gammaproteobacteria</taxon>
        <taxon>Oceanospirillales</taxon>
        <taxon>Endozoicomonadaceae</taxon>
        <taxon>Endozoicomonas</taxon>
    </lineage>
</organism>
<dbReference type="Pfam" id="PF07943">
    <property type="entry name" value="PBP5_C"/>
    <property type="match status" value="1"/>
</dbReference>
<evidence type="ECO:0000259" key="2">
    <source>
        <dbReference type="SMART" id="SM00936"/>
    </source>
</evidence>
<gene>
    <name evidence="3" type="ORF">V5J35_002296</name>
</gene>
<dbReference type="InterPro" id="IPR012338">
    <property type="entry name" value="Beta-lactam/transpept-like"/>
</dbReference>
<dbReference type="Pfam" id="PF00768">
    <property type="entry name" value="Peptidase_S11"/>
    <property type="match status" value="1"/>
</dbReference>
<dbReference type="InterPro" id="IPR012907">
    <property type="entry name" value="Peptidase_S11_C"/>
</dbReference>
<keyword evidence="3" id="KW-0121">Carboxypeptidase</keyword>
<dbReference type="InterPro" id="IPR037167">
    <property type="entry name" value="Peptidase_S11_C_sf"/>
</dbReference>
<reference evidence="3 4" key="1">
    <citation type="submission" date="2024-06" db="EMBL/GenBank/DDBJ databases">
        <title>Genomic Encyclopedia of Type Strains, Phase V (KMG-V): Genome sequencing to study the core and pangenomes of soil and plant-associated prokaryotes.</title>
        <authorList>
            <person name="Whitman W."/>
        </authorList>
    </citation>
    <scope>NUCLEOTIDE SEQUENCE [LARGE SCALE GENOMIC DNA]</scope>
    <source>
        <strain evidence="3 4">NE40</strain>
    </source>
</reference>
<dbReference type="SUPFAM" id="SSF56601">
    <property type="entry name" value="beta-lactamase/transpeptidase-like"/>
    <property type="match status" value="1"/>
</dbReference>
<feature type="domain" description="Peptidase S11 D-Ala-D-Ala carboxypeptidase A C-terminal" evidence="2">
    <location>
        <begin position="139"/>
        <end position="212"/>
    </location>
</feature>
<proteinExistence type="predicted"/>
<evidence type="ECO:0000313" key="4">
    <source>
        <dbReference type="Proteomes" id="UP001549366"/>
    </source>
</evidence>
<keyword evidence="4" id="KW-1185">Reference proteome</keyword>
<keyword evidence="3" id="KW-0378">Hydrolase</keyword>
<evidence type="ECO:0000313" key="3">
    <source>
        <dbReference type="EMBL" id="MET4757104.1"/>
    </source>
</evidence>
<protein>
    <submittedName>
        <fullName evidence="3">D-alanyl-D-alanine carboxypeptidase</fullName>
    </submittedName>
</protein>